<dbReference type="PANTHER" id="PTHR35024">
    <property type="entry name" value="HYPOTHETICAL CYTOSOLIC PROTEIN"/>
    <property type="match status" value="1"/>
</dbReference>
<dbReference type="PANTHER" id="PTHR35024:SF4">
    <property type="entry name" value="POLYMER-FORMING CYTOSKELETAL PROTEIN"/>
    <property type="match status" value="1"/>
</dbReference>
<dbReference type="STRING" id="84035.SAMN05660742_11568"/>
<comment type="similarity">
    <text evidence="1">Belongs to the bactofilin family.</text>
</comment>
<evidence type="ECO:0000256" key="1">
    <source>
        <dbReference type="ARBA" id="ARBA00044755"/>
    </source>
</evidence>
<reference evidence="2 3" key="1">
    <citation type="submission" date="2016-10" db="EMBL/GenBank/DDBJ databases">
        <authorList>
            <person name="de Groot N.N."/>
        </authorList>
    </citation>
    <scope>NUCLEOTIDE SEQUENCE [LARGE SCALE GENOMIC DNA]</scope>
    <source>
        <strain evidence="2 3">DSM 2179</strain>
    </source>
</reference>
<sequence length="135" mass="14187">MFGNTKKSTGMTVNSEIETIIGKNTQLKGEIKGSGNIRLDGNLEGDIVISGDVIIGELGKVSGNVKADNMLISGIVTGNVNISNKLEIFKSGQLIGDVKAAILSIDEGAKFKGHSDMEAKRKDAEVVNLAQSKKA</sequence>
<dbReference type="Proteomes" id="UP000199662">
    <property type="component" value="Unassembled WGS sequence"/>
</dbReference>
<protein>
    <submittedName>
        <fullName evidence="2">Protein CcmA, bactofilin family</fullName>
    </submittedName>
</protein>
<proteinExistence type="inferred from homology"/>
<name>A0A1H7B8V2_9FIRM</name>
<organism evidence="2 3">
    <name type="scientific">Propionispira arboris</name>
    <dbReference type="NCBI Taxonomy" id="84035"/>
    <lineage>
        <taxon>Bacteria</taxon>
        <taxon>Bacillati</taxon>
        <taxon>Bacillota</taxon>
        <taxon>Negativicutes</taxon>
        <taxon>Selenomonadales</taxon>
        <taxon>Selenomonadaceae</taxon>
        <taxon>Propionispira</taxon>
    </lineage>
</organism>
<evidence type="ECO:0000313" key="3">
    <source>
        <dbReference type="Proteomes" id="UP000199662"/>
    </source>
</evidence>
<dbReference type="EMBL" id="FNZK01000015">
    <property type="protein sequence ID" value="SEJ73576.1"/>
    <property type="molecule type" value="Genomic_DNA"/>
</dbReference>
<gene>
    <name evidence="2" type="ORF">SAMN05660742_11568</name>
</gene>
<dbReference type="Pfam" id="PF04519">
    <property type="entry name" value="Bactofilin"/>
    <property type="match status" value="1"/>
</dbReference>
<dbReference type="InterPro" id="IPR007607">
    <property type="entry name" value="BacA/B"/>
</dbReference>
<keyword evidence="3" id="KW-1185">Reference proteome</keyword>
<evidence type="ECO:0000313" key="2">
    <source>
        <dbReference type="EMBL" id="SEJ73576.1"/>
    </source>
</evidence>
<dbReference type="RefSeq" id="WP_019555310.1">
    <property type="nucleotide sequence ID" value="NZ_FNZK01000015.1"/>
</dbReference>
<dbReference type="AlphaFoldDB" id="A0A1H7B8V2"/>
<accession>A0A1H7B8V2</accession>